<accession>A0A839AMB7</accession>
<sequence length="133" mass="14982">MGFKSLNKSDKHFEVARQHILNTDGFTTEYCIKDSNKVTPFHFNCQGCTNSSVSIDHSNCNPFDYEKIKINVNSIIELGGTGTICKIIECENCATNYFVGIGYIEPNNGRDVLLLHTIIELKEKLLTTTPKLY</sequence>
<dbReference type="Proteomes" id="UP000563906">
    <property type="component" value="Unassembled WGS sequence"/>
</dbReference>
<reference evidence="1 2" key="1">
    <citation type="submission" date="2020-07" db="EMBL/GenBank/DDBJ databases">
        <title>Bacterium isolated from marine sediment.</title>
        <authorList>
            <person name="Shang D."/>
            <person name="Du Z.-J."/>
        </authorList>
    </citation>
    <scope>NUCLEOTIDE SEQUENCE [LARGE SCALE GENOMIC DNA]</scope>
    <source>
        <strain evidence="1 2">S7007</strain>
    </source>
</reference>
<evidence type="ECO:0000313" key="1">
    <source>
        <dbReference type="EMBL" id="MBA6155319.1"/>
    </source>
</evidence>
<comment type="caution">
    <text evidence="1">The sequence shown here is derived from an EMBL/GenBank/DDBJ whole genome shotgun (WGS) entry which is preliminary data.</text>
</comment>
<name>A0A839AMB7_9FLAO</name>
<proteinExistence type="predicted"/>
<protein>
    <submittedName>
        <fullName evidence="1">Uncharacterized protein</fullName>
    </submittedName>
</protein>
<keyword evidence="2" id="KW-1185">Reference proteome</keyword>
<dbReference type="RefSeq" id="WP_182123823.1">
    <property type="nucleotide sequence ID" value="NZ_JACGLS010000001.1"/>
</dbReference>
<dbReference type="AlphaFoldDB" id="A0A839AMB7"/>
<gene>
    <name evidence="1" type="ORF">H3Z83_02095</name>
</gene>
<evidence type="ECO:0000313" key="2">
    <source>
        <dbReference type="Proteomes" id="UP000563906"/>
    </source>
</evidence>
<organism evidence="1 2">
    <name type="scientific">Tenacibaculum pelagium</name>
    <dbReference type="NCBI Taxonomy" id="2759527"/>
    <lineage>
        <taxon>Bacteria</taxon>
        <taxon>Pseudomonadati</taxon>
        <taxon>Bacteroidota</taxon>
        <taxon>Flavobacteriia</taxon>
        <taxon>Flavobacteriales</taxon>
        <taxon>Flavobacteriaceae</taxon>
        <taxon>Tenacibaculum</taxon>
    </lineage>
</organism>
<dbReference type="EMBL" id="JACGLS010000001">
    <property type="protein sequence ID" value="MBA6155319.1"/>
    <property type="molecule type" value="Genomic_DNA"/>
</dbReference>